<evidence type="ECO:0000256" key="1">
    <source>
        <dbReference type="ARBA" id="ARBA00004496"/>
    </source>
</evidence>
<dbReference type="CDD" id="cd00006">
    <property type="entry name" value="PTS_IIA_man"/>
    <property type="match status" value="1"/>
</dbReference>
<evidence type="ECO:0000256" key="4">
    <source>
        <dbReference type="ARBA" id="ARBA00022553"/>
    </source>
</evidence>
<dbReference type="GO" id="GO:0016773">
    <property type="term" value="F:phosphotransferase activity, alcohol group as acceptor"/>
    <property type="evidence" value="ECO:0007669"/>
    <property type="project" value="InterPro"/>
</dbReference>
<dbReference type="EMBL" id="JABEYB010000001">
    <property type="protein sequence ID" value="NNU74578.1"/>
    <property type="molecule type" value="Genomic_DNA"/>
</dbReference>
<dbReference type="InterPro" id="IPR013789">
    <property type="entry name" value="PTS_EIIA_man"/>
</dbReference>
<feature type="domain" description="PTS EIIA type-4" evidence="9">
    <location>
        <begin position="2"/>
        <end position="125"/>
    </location>
</feature>
<accession>A0A7Y3WR49</accession>
<keyword evidence="6" id="KW-0808">Transferase</keyword>
<dbReference type="SUPFAM" id="SSF53062">
    <property type="entry name" value="PTS system fructose IIA component-like"/>
    <property type="match status" value="1"/>
</dbReference>
<evidence type="ECO:0000259" key="9">
    <source>
        <dbReference type="PROSITE" id="PS51096"/>
    </source>
</evidence>
<proteinExistence type="predicted"/>
<dbReference type="GO" id="GO:0016020">
    <property type="term" value="C:membrane"/>
    <property type="evidence" value="ECO:0007669"/>
    <property type="project" value="InterPro"/>
</dbReference>
<dbReference type="GO" id="GO:0016301">
    <property type="term" value="F:kinase activity"/>
    <property type="evidence" value="ECO:0007669"/>
    <property type="project" value="UniProtKB-KW"/>
</dbReference>
<dbReference type="Pfam" id="PF03610">
    <property type="entry name" value="EIIA-man"/>
    <property type="match status" value="1"/>
</dbReference>
<evidence type="ECO:0000256" key="2">
    <source>
        <dbReference type="ARBA" id="ARBA00022448"/>
    </source>
</evidence>
<evidence type="ECO:0000256" key="6">
    <source>
        <dbReference type="ARBA" id="ARBA00022679"/>
    </source>
</evidence>
<protein>
    <submittedName>
        <fullName evidence="10">PTS mannose transporter subunit IID</fullName>
    </submittedName>
</protein>
<comment type="subcellular location">
    <subcellularLocation>
        <location evidence="1">Cytoplasm</location>
    </subcellularLocation>
</comment>
<name>A0A7Y3WR49_9CLOT</name>
<dbReference type="InterPro" id="IPR051471">
    <property type="entry name" value="Bacterial_PTS_sugar_comp"/>
</dbReference>
<keyword evidence="5" id="KW-0762">Sugar transport</keyword>
<dbReference type="PANTHER" id="PTHR33799">
    <property type="entry name" value="PTS PERMEASE-RELATED-RELATED"/>
    <property type="match status" value="1"/>
</dbReference>
<dbReference type="InterPro" id="IPR036662">
    <property type="entry name" value="PTS_EIIA_man-typ_sf"/>
</dbReference>
<dbReference type="AlphaFoldDB" id="A0A7Y3WR49"/>
<dbReference type="Proteomes" id="UP000531659">
    <property type="component" value="Unassembled WGS sequence"/>
</dbReference>
<keyword evidence="4" id="KW-0597">Phosphoprotein</keyword>
<reference evidence="10 11" key="1">
    <citation type="submission" date="2020-05" db="EMBL/GenBank/DDBJ databases">
        <title>Complete genome of Clostridium estertheticum subspecies estertheticum, isolated from Vacuum packed lamb meat from New Zealand imported to Switzerland.</title>
        <authorList>
            <person name="Wambui J."/>
            <person name="Stevens M.J.A."/>
            <person name="Stephan R."/>
        </authorList>
    </citation>
    <scope>NUCLEOTIDE SEQUENCE [LARGE SCALE GENOMIC DNA]</scope>
    <source>
        <strain evidence="10 11">CEST001</strain>
    </source>
</reference>
<keyword evidence="8" id="KW-0418">Kinase</keyword>
<evidence type="ECO:0000256" key="8">
    <source>
        <dbReference type="ARBA" id="ARBA00022777"/>
    </source>
</evidence>
<dbReference type="InterPro" id="IPR033887">
    <property type="entry name" value="PTS_IIA_man"/>
</dbReference>
<evidence type="ECO:0000256" key="5">
    <source>
        <dbReference type="ARBA" id="ARBA00022597"/>
    </source>
</evidence>
<dbReference type="NCBIfam" id="TIGR00824">
    <property type="entry name" value="EIIA-man"/>
    <property type="match status" value="1"/>
</dbReference>
<evidence type="ECO:0000256" key="3">
    <source>
        <dbReference type="ARBA" id="ARBA00022490"/>
    </source>
</evidence>
<evidence type="ECO:0000313" key="10">
    <source>
        <dbReference type="EMBL" id="NNU74578.1"/>
    </source>
</evidence>
<keyword evidence="2" id="KW-0813">Transport</keyword>
<dbReference type="PANTHER" id="PTHR33799:SF1">
    <property type="entry name" value="PTS SYSTEM MANNOSE-SPECIFIC EIIAB COMPONENT-RELATED"/>
    <property type="match status" value="1"/>
</dbReference>
<organism evidence="10 11">
    <name type="scientific">Clostridium estertheticum</name>
    <dbReference type="NCBI Taxonomy" id="238834"/>
    <lineage>
        <taxon>Bacteria</taxon>
        <taxon>Bacillati</taxon>
        <taxon>Bacillota</taxon>
        <taxon>Clostridia</taxon>
        <taxon>Eubacteriales</taxon>
        <taxon>Clostridiaceae</taxon>
        <taxon>Clostridium</taxon>
    </lineage>
</organism>
<evidence type="ECO:0000256" key="7">
    <source>
        <dbReference type="ARBA" id="ARBA00022683"/>
    </source>
</evidence>
<dbReference type="GO" id="GO:0005737">
    <property type="term" value="C:cytoplasm"/>
    <property type="evidence" value="ECO:0007669"/>
    <property type="project" value="UniProtKB-SubCell"/>
</dbReference>
<keyword evidence="3" id="KW-0963">Cytoplasm</keyword>
<dbReference type="PROSITE" id="PS51096">
    <property type="entry name" value="PTS_EIIA_TYPE_4"/>
    <property type="match status" value="1"/>
</dbReference>
<dbReference type="GO" id="GO:0009401">
    <property type="term" value="P:phosphoenolpyruvate-dependent sugar phosphotransferase system"/>
    <property type="evidence" value="ECO:0007669"/>
    <property type="project" value="UniProtKB-KW"/>
</dbReference>
<sequence>MMIAIILATHGKVSEEILKLTESILGKQRNVATITYLPGEGADDLMKKYEDVIKSLRCQVGVLFMVDLFGGSPFNAASRIAAKGKNMDIITGVNIPMLLGVFSAREDSTVDELAAIAISTGQLGIKSLKEPLKNSKENE</sequence>
<keyword evidence="7" id="KW-0598">Phosphotransferase system</keyword>
<comment type="caution">
    <text evidence="10">The sequence shown here is derived from an EMBL/GenBank/DDBJ whole genome shotgun (WGS) entry which is preliminary data.</text>
</comment>
<dbReference type="Gene3D" id="3.40.50.510">
    <property type="entry name" value="Phosphotransferase system, mannose-type IIA component"/>
    <property type="match status" value="1"/>
</dbReference>
<evidence type="ECO:0000313" key="11">
    <source>
        <dbReference type="Proteomes" id="UP000531659"/>
    </source>
</evidence>
<gene>
    <name evidence="10" type="ORF">HLQ16_01290</name>
</gene>
<dbReference type="InterPro" id="IPR004701">
    <property type="entry name" value="PTS_EIIA_man-typ"/>
</dbReference>